<dbReference type="EMBL" id="PGXC01000034">
    <property type="protein sequence ID" value="PKK88809.1"/>
    <property type="molecule type" value="Genomic_DNA"/>
</dbReference>
<feature type="transmembrane region" description="Helical" evidence="4">
    <location>
        <begin position="369"/>
        <end position="389"/>
    </location>
</feature>
<sequence>MKLFSGFGLRTRLLITGIILSIIPISIIALLVTGKTGEMRDVAAGKCVELAANDLEHIARNVYAMCESQQELLEKTIATHLNVARKILADSGGMVISSSDRVTWKTTDQFTKAVSDISLPRVTLGSINLEQSLASGNGQLPVVDEVGTLLDTTCTIFQRMNSDGDMLRVATNIRIANGNRAMGTFIPARGTDGKPNKVIQTVLSGQIFVGRAFVVNKWYITAYEPIRNSSNDIVGMLYAGVPQESVVSLRKAIMDIKLGETGYVYVLDSKGNYVISAGGKRDGENILESRDSNGKYFIKEMCSSASSMGNSIGTIEYFWQNPGENAPRKKIVRYVYFSSWDWIIGVGVYEEDFRKVEKEVQSLSDGIQHSILIAMILTLVICVVVWLVTANGLTGNIISAVVNLDKSSTQVANASDQVSASSNQMAQGASEQASSLEEVASYLEEMSAMTRNTAENAKQARTLSQVAEEAAEQGKSAMKLMDASMTDIRESSEKTAKIIKTIDEIAFQTNLLALNAAVEAARAGDAGKGFAVVAEEVRNLAQRSAAAARDTSELIIQSNGHAGEGVRVAERLSENFANIVESVQKVTQLIGEVTEASDEQATGIGELTEAINQMNDLTQSNAANSEETAAASQELSAQARDLDDIVDSLRSVVDGKGQKS</sequence>
<dbReference type="Proteomes" id="UP000233256">
    <property type="component" value="Unassembled WGS sequence"/>
</dbReference>
<keyword evidence="4" id="KW-0812">Transmembrane</keyword>
<protein>
    <submittedName>
        <fullName evidence="6">Methyl-accepting chemotaxis protein</fullName>
    </submittedName>
</protein>
<proteinExistence type="inferred from homology"/>
<dbReference type="AlphaFoldDB" id="A0A2N1PKG3"/>
<evidence type="ECO:0000259" key="5">
    <source>
        <dbReference type="PROSITE" id="PS50111"/>
    </source>
</evidence>
<evidence type="ECO:0000313" key="6">
    <source>
        <dbReference type="EMBL" id="PKK88809.1"/>
    </source>
</evidence>
<dbReference type="InterPro" id="IPR033462">
    <property type="entry name" value="Cache_3-Cache_2"/>
</dbReference>
<dbReference type="PANTHER" id="PTHR43531:SF14">
    <property type="entry name" value="METHYL-ACCEPTING CHEMOTAXIS PROTEIN I-RELATED"/>
    <property type="match status" value="1"/>
</dbReference>
<gene>
    <name evidence="6" type="ORF">CVV64_17140</name>
</gene>
<dbReference type="GO" id="GO:0007165">
    <property type="term" value="P:signal transduction"/>
    <property type="evidence" value="ECO:0007669"/>
    <property type="project" value="UniProtKB-KW"/>
</dbReference>
<keyword evidence="3" id="KW-0807">Transducer</keyword>
<organism evidence="6 7">
    <name type="scientific">Candidatus Wallbacteria bacterium HGW-Wallbacteria-1</name>
    <dbReference type="NCBI Taxonomy" id="2013854"/>
    <lineage>
        <taxon>Bacteria</taxon>
        <taxon>Candidatus Walliibacteriota</taxon>
    </lineage>
</organism>
<dbReference type="GO" id="GO:0006935">
    <property type="term" value="P:chemotaxis"/>
    <property type="evidence" value="ECO:0007669"/>
    <property type="project" value="TreeGrafter"/>
</dbReference>
<keyword evidence="1" id="KW-0488">Methylation</keyword>
<name>A0A2N1PKG3_9BACT</name>
<keyword evidence="4" id="KW-1133">Transmembrane helix</keyword>
<feature type="transmembrane region" description="Helical" evidence="4">
    <location>
        <begin position="12"/>
        <end position="32"/>
    </location>
</feature>
<dbReference type="InterPro" id="IPR004089">
    <property type="entry name" value="MCPsignal_dom"/>
</dbReference>
<dbReference type="SUPFAM" id="SSF58104">
    <property type="entry name" value="Methyl-accepting chemotaxis protein (MCP) signaling domain"/>
    <property type="match status" value="1"/>
</dbReference>
<comment type="caution">
    <text evidence="6">The sequence shown here is derived from an EMBL/GenBank/DDBJ whole genome shotgun (WGS) entry which is preliminary data.</text>
</comment>
<reference evidence="6 7" key="1">
    <citation type="journal article" date="2017" name="ISME J.">
        <title>Potential for microbial H2 and metal transformations associated with novel bacteria and archaea in deep terrestrial subsurface sediments.</title>
        <authorList>
            <person name="Hernsdorf A.W."/>
            <person name="Amano Y."/>
            <person name="Miyakawa K."/>
            <person name="Ise K."/>
            <person name="Suzuki Y."/>
            <person name="Anantharaman K."/>
            <person name="Probst A."/>
            <person name="Burstein D."/>
            <person name="Thomas B.C."/>
            <person name="Banfield J.F."/>
        </authorList>
    </citation>
    <scope>NUCLEOTIDE SEQUENCE [LARGE SCALE GENOMIC DNA]</scope>
    <source>
        <strain evidence="6">HGW-Wallbacteria-1</strain>
    </source>
</reference>
<dbReference type="SUPFAM" id="SSF103190">
    <property type="entry name" value="Sensory domain-like"/>
    <property type="match status" value="1"/>
</dbReference>
<feature type="domain" description="Methyl-accepting transducer" evidence="5">
    <location>
        <begin position="407"/>
        <end position="636"/>
    </location>
</feature>
<dbReference type="Gene3D" id="1.10.287.950">
    <property type="entry name" value="Methyl-accepting chemotaxis protein"/>
    <property type="match status" value="1"/>
</dbReference>
<accession>A0A2N1PKG3</accession>
<dbReference type="CDD" id="cd11386">
    <property type="entry name" value="MCP_signal"/>
    <property type="match status" value="1"/>
</dbReference>
<dbReference type="InterPro" id="IPR029151">
    <property type="entry name" value="Sensor-like_sf"/>
</dbReference>
<evidence type="ECO:0000256" key="1">
    <source>
        <dbReference type="ARBA" id="ARBA00022481"/>
    </source>
</evidence>
<evidence type="ECO:0000256" key="4">
    <source>
        <dbReference type="SAM" id="Phobius"/>
    </source>
</evidence>
<dbReference type="GO" id="GO:0004888">
    <property type="term" value="F:transmembrane signaling receptor activity"/>
    <property type="evidence" value="ECO:0007669"/>
    <property type="project" value="TreeGrafter"/>
</dbReference>
<dbReference type="Pfam" id="PF17201">
    <property type="entry name" value="Cache_3-Cache_2"/>
    <property type="match status" value="1"/>
</dbReference>
<evidence type="ECO:0000313" key="7">
    <source>
        <dbReference type="Proteomes" id="UP000233256"/>
    </source>
</evidence>
<dbReference type="PANTHER" id="PTHR43531">
    <property type="entry name" value="PROTEIN ICFG"/>
    <property type="match status" value="1"/>
</dbReference>
<dbReference type="CDD" id="cd12912">
    <property type="entry name" value="PDC2_MCP_like"/>
    <property type="match status" value="1"/>
</dbReference>
<keyword evidence="4" id="KW-0472">Membrane</keyword>
<dbReference type="GO" id="GO:0005886">
    <property type="term" value="C:plasma membrane"/>
    <property type="evidence" value="ECO:0007669"/>
    <property type="project" value="TreeGrafter"/>
</dbReference>
<dbReference type="PROSITE" id="PS50111">
    <property type="entry name" value="CHEMOTAXIS_TRANSDUC_2"/>
    <property type="match status" value="1"/>
</dbReference>
<evidence type="ECO:0000256" key="3">
    <source>
        <dbReference type="PROSITE-ProRule" id="PRU00284"/>
    </source>
</evidence>
<dbReference type="SMART" id="SM00283">
    <property type="entry name" value="MA"/>
    <property type="match status" value="1"/>
</dbReference>
<dbReference type="Gene3D" id="3.30.450.20">
    <property type="entry name" value="PAS domain"/>
    <property type="match status" value="1"/>
</dbReference>
<dbReference type="InterPro" id="IPR051310">
    <property type="entry name" value="MCP_chemotaxis"/>
</dbReference>
<comment type="similarity">
    <text evidence="2">Belongs to the methyl-accepting chemotaxis (MCP) protein family.</text>
</comment>
<dbReference type="Pfam" id="PF00015">
    <property type="entry name" value="MCPsignal"/>
    <property type="match status" value="1"/>
</dbReference>
<evidence type="ECO:0000256" key="2">
    <source>
        <dbReference type="ARBA" id="ARBA00029447"/>
    </source>
</evidence>